<dbReference type="PANTHER" id="PTHR43405:SF1">
    <property type="entry name" value="GLYCOSYL HYDROLASE DIGH"/>
    <property type="match status" value="1"/>
</dbReference>
<dbReference type="Pfam" id="PF13200">
    <property type="entry name" value="DUF4015"/>
    <property type="match status" value="1"/>
</dbReference>
<dbReference type="PANTHER" id="PTHR43405">
    <property type="entry name" value="GLYCOSYL HYDROLASE DIGH"/>
    <property type="match status" value="1"/>
</dbReference>
<protein>
    <recommendedName>
        <fullName evidence="1">DUF4015 domain-containing protein</fullName>
    </recommendedName>
</protein>
<dbReference type="Gene3D" id="3.20.20.80">
    <property type="entry name" value="Glycosidases"/>
    <property type="match status" value="1"/>
</dbReference>
<feature type="domain" description="DUF4015" evidence="1">
    <location>
        <begin position="105"/>
        <end position="439"/>
    </location>
</feature>
<evidence type="ECO:0000313" key="2">
    <source>
        <dbReference type="EMBL" id="OHA67312.1"/>
    </source>
</evidence>
<accession>A0A1G2R4Y8</accession>
<evidence type="ECO:0000313" key="3">
    <source>
        <dbReference type="Proteomes" id="UP000178092"/>
    </source>
</evidence>
<dbReference type="InterPro" id="IPR052177">
    <property type="entry name" value="Divisome_Glycosyl_Hydrolase"/>
</dbReference>
<dbReference type="Proteomes" id="UP000178092">
    <property type="component" value="Unassembled WGS sequence"/>
</dbReference>
<dbReference type="InterPro" id="IPR017853">
    <property type="entry name" value="GH"/>
</dbReference>
<name>A0A1G2R4Y8_9BACT</name>
<reference evidence="2 3" key="1">
    <citation type="journal article" date="2016" name="Nat. Commun.">
        <title>Thousands of microbial genomes shed light on interconnected biogeochemical processes in an aquifer system.</title>
        <authorList>
            <person name="Anantharaman K."/>
            <person name="Brown C.T."/>
            <person name="Hug L.A."/>
            <person name="Sharon I."/>
            <person name="Castelle C.J."/>
            <person name="Probst A.J."/>
            <person name="Thomas B.C."/>
            <person name="Singh A."/>
            <person name="Wilkins M.J."/>
            <person name="Karaoz U."/>
            <person name="Brodie E.L."/>
            <person name="Williams K.H."/>
            <person name="Hubbard S.S."/>
            <person name="Banfield J.F."/>
        </authorList>
    </citation>
    <scope>NUCLEOTIDE SEQUENCE [LARGE SCALE GENOMIC DNA]</scope>
</reference>
<dbReference type="InterPro" id="IPR025275">
    <property type="entry name" value="DUF4015"/>
</dbReference>
<dbReference type="SUPFAM" id="SSF51445">
    <property type="entry name" value="(Trans)glycosidases"/>
    <property type="match status" value="1"/>
</dbReference>
<proteinExistence type="predicted"/>
<comment type="caution">
    <text evidence="2">The sequence shown here is derived from an EMBL/GenBank/DDBJ whole genome shotgun (WGS) entry which is preliminary data.</text>
</comment>
<dbReference type="AlphaFoldDB" id="A0A1G2R4Y8"/>
<sequence>MEFALGGFLLRQDYQSGAFYWVFGYEKTEGGFIPIAGANEVIPSSSDYRSSPAPVASEEPSPVFSPLLFSPQIPSPLPSPNIPARDVIEYNPQGQLAQAPSQIRAVYLTGWSGGSPTKIEYAKNLARSGEINAVVIDVKDFSGTISYDTNVQTAQLYGAEQKRIRDIEGVIRGFHEANMYAIARITVFQDPILAKARPDLGVQSRSNLLEKNEEWVQEKPAFSVETLWLDRNELAWIDPAAKEYWEYVGALAKDAVSRGFDEINFDYIRFPSDGDMQDMTFPFWNEISPRREILSEFFAYLRETLPDTPISADLFGLTTINRDDLGIGQVIEDAYGYFDYIAPMVYPSHYADGFKGYANPAEYPYEVVQYSMQTAVERLRHYRFLYPERKIAKLRPWLQDFDLGANYDKVMVQAEIEATKQALGEDYAGYMIWNPSNIYTTDALQGTPFDAAAYQLRKKK</sequence>
<gene>
    <name evidence="2" type="ORF">A3C04_01155</name>
</gene>
<dbReference type="EMBL" id="MHTV01000013">
    <property type="protein sequence ID" value="OHA67312.1"/>
    <property type="molecule type" value="Genomic_DNA"/>
</dbReference>
<evidence type="ECO:0000259" key="1">
    <source>
        <dbReference type="Pfam" id="PF13200"/>
    </source>
</evidence>
<organism evidence="2 3">
    <name type="scientific">Candidatus Wildermuthbacteria bacterium RIFCSPHIGHO2_02_FULL_45_25</name>
    <dbReference type="NCBI Taxonomy" id="1802450"/>
    <lineage>
        <taxon>Bacteria</taxon>
        <taxon>Candidatus Wildermuthiibacteriota</taxon>
    </lineage>
</organism>